<comment type="caution">
    <text evidence="2">The sequence shown here is derived from an EMBL/GenBank/DDBJ whole genome shotgun (WGS) entry which is preliminary data.</text>
</comment>
<reference evidence="2 3" key="1">
    <citation type="submission" date="2018-11" db="EMBL/GenBank/DDBJ databases">
        <authorList>
            <person name="Stevens M.J."/>
            <person name="Cernela N."/>
            <person name="Spoerry Serrano N."/>
            <person name="Schmitt S."/>
            <person name="Schrenzel J."/>
            <person name="Stephan R."/>
        </authorList>
    </citation>
    <scope>NUCLEOTIDE SEQUENCE [LARGE SCALE GENOMIC DNA]</scope>
    <source>
        <strain evidence="2 3">SS1014</strain>
    </source>
</reference>
<dbReference type="EMBL" id="RSDG01000036">
    <property type="protein sequence ID" value="RRR48786.1"/>
    <property type="molecule type" value="Genomic_DNA"/>
</dbReference>
<proteinExistence type="predicted"/>
<evidence type="ECO:0000313" key="2">
    <source>
        <dbReference type="EMBL" id="RRR48786.1"/>
    </source>
</evidence>
<protein>
    <recommendedName>
        <fullName evidence="4">Parvulin-like peptidyl-prolyl isomerase</fullName>
    </recommendedName>
</protein>
<evidence type="ECO:0000313" key="3">
    <source>
        <dbReference type="Proteomes" id="UP000273973"/>
    </source>
</evidence>
<gene>
    <name evidence="2" type="ORF">EJA00_06115</name>
</gene>
<reference evidence="2 3" key="2">
    <citation type="submission" date="2018-12" db="EMBL/GenBank/DDBJ databases">
        <title>Whole-genome sequences of fifteen clinical Streptococcus suis strains isolated from pigs between 2006 and 2018.</title>
        <authorList>
            <person name="Stevens M.J.A."/>
            <person name="Cernela N."/>
            <person name="Spoerry Serrano N."/>
            <person name="Schmitt S."/>
            <person name="Schrenzel J."/>
            <person name="Stephan R."/>
        </authorList>
    </citation>
    <scope>NUCLEOTIDE SEQUENCE [LARGE SCALE GENOMIC DNA]</scope>
    <source>
        <strain evidence="2 3">SS1014</strain>
    </source>
</reference>
<evidence type="ECO:0008006" key="4">
    <source>
        <dbReference type="Google" id="ProtNLM"/>
    </source>
</evidence>
<dbReference type="Proteomes" id="UP000273973">
    <property type="component" value="Unassembled WGS sequence"/>
</dbReference>
<sequence>MINEEKVNQLKMVGTIAAVVLLVIIGISIGFALKPTTETTTEPTEKVISDASDDLTRELVEDFLISYFTKKDLEENRNQYKEFMTEGMYNQEVSKEDEAVNQTYKGFVVDYVYKDADIYIDTERNVVIAKVRYTNTLLAEKNNYDKAQKDVMNETTIQLSYLKEGNSFKVNTKEEVVLVSSSQTSSYPAYGTVSTSIGD</sequence>
<evidence type="ECO:0000256" key="1">
    <source>
        <dbReference type="SAM" id="Phobius"/>
    </source>
</evidence>
<keyword evidence="1" id="KW-0812">Transmembrane</keyword>
<organism evidence="2 3">
    <name type="scientific">Streptococcus suis</name>
    <dbReference type="NCBI Taxonomy" id="1307"/>
    <lineage>
        <taxon>Bacteria</taxon>
        <taxon>Bacillati</taxon>
        <taxon>Bacillota</taxon>
        <taxon>Bacilli</taxon>
        <taxon>Lactobacillales</taxon>
        <taxon>Streptococcaceae</taxon>
        <taxon>Streptococcus</taxon>
    </lineage>
</organism>
<accession>A0A3R8R2C9</accession>
<keyword evidence="1" id="KW-1133">Transmembrane helix</keyword>
<keyword evidence="1" id="KW-0472">Membrane</keyword>
<feature type="transmembrane region" description="Helical" evidence="1">
    <location>
        <begin position="12"/>
        <end position="33"/>
    </location>
</feature>
<dbReference type="AlphaFoldDB" id="A0A3R8R2C9"/>
<dbReference type="RefSeq" id="WP_125183846.1">
    <property type="nucleotide sequence ID" value="NZ_RSDG01000036.1"/>
</dbReference>
<name>A0A3R8R2C9_STRSU</name>